<dbReference type="EMBL" id="SBLB01000001">
    <property type="protein sequence ID" value="RYC71539.1"/>
    <property type="molecule type" value="Genomic_DNA"/>
</dbReference>
<name>A0A4Q2UX02_9BACT</name>
<dbReference type="InterPro" id="IPR018060">
    <property type="entry name" value="HTH_AraC"/>
</dbReference>
<dbReference type="Proteomes" id="UP000290407">
    <property type="component" value="Unassembled WGS sequence"/>
</dbReference>
<evidence type="ECO:0000256" key="3">
    <source>
        <dbReference type="ARBA" id="ARBA00023163"/>
    </source>
</evidence>
<dbReference type="SMART" id="SM00342">
    <property type="entry name" value="HTH_ARAC"/>
    <property type="match status" value="1"/>
</dbReference>
<dbReference type="GO" id="GO:0003700">
    <property type="term" value="F:DNA-binding transcription factor activity"/>
    <property type="evidence" value="ECO:0007669"/>
    <property type="project" value="InterPro"/>
</dbReference>
<reference evidence="5 6" key="1">
    <citation type="submission" date="2019-01" db="EMBL/GenBank/DDBJ databases">
        <title>Spirosoma flava sp. nov., a propanil-degrading bacterium isolated from herbicide-contaminated soil.</title>
        <authorList>
            <person name="Zhang L."/>
            <person name="Jiang J.-D."/>
        </authorList>
    </citation>
    <scope>NUCLEOTIDE SEQUENCE [LARGE SCALE GENOMIC DNA]</scope>
    <source>
        <strain evidence="5 6">TY50</strain>
    </source>
</reference>
<accession>A0A4Q2UX02</accession>
<dbReference type="Gene3D" id="1.10.10.60">
    <property type="entry name" value="Homeodomain-like"/>
    <property type="match status" value="1"/>
</dbReference>
<dbReference type="PANTHER" id="PTHR43280:SF32">
    <property type="entry name" value="TRANSCRIPTIONAL REGULATORY PROTEIN"/>
    <property type="match status" value="1"/>
</dbReference>
<dbReference type="InterPro" id="IPR020449">
    <property type="entry name" value="Tscrpt_reg_AraC-type_HTH"/>
</dbReference>
<keyword evidence="2" id="KW-0238">DNA-binding</keyword>
<dbReference type="InterPro" id="IPR009057">
    <property type="entry name" value="Homeodomain-like_sf"/>
</dbReference>
<protein>
    <submittedName>
        <fullName evidence="5">AraC family transcriptional regulator</fullName>
    </submittedName>
</protein>
<dbReference type="AlphaFoldDB" id="A0A4Q2UX02"/>
<organism evidence="5 6">
    <name type="scientific">Spirosoma sordidisoli</name>
    <dbReference type="NCBI Taxonomy" id="2502893"/>
    <lineage>
        <taxon>Bacteria</taxon>
        <taxon>Pseudomonadati</taxon>
        <taxon>Bacteroidota</taxon>
        <taxon>Cytophagia</taxon>
        <taxon>Cytophagales</taxon>
        <taxon>Cytophagaceae</taxon>
        <taxon>Spirosoma</taxon>
    </lineage>
</organism>
<keyword evidence="3" id="KW-0804">Transcription</keyword>
<proteinExistence type="predicted"/>
<evidence type="ECO:0000259" key="4">
    <source>
        <dbReference type="PROSITE" id="PS01124"/>
    </source>
</evidence>
<dbReference type="Pfam" id="PF12833">
    <property type="entry name" value="HTH_18"/>
    <property type="match status" value="1"/>
</dbReference>
<dbReference type="RefSeq" id="WP_129600404.1">
    <property type="nucleotide sequence ID" value="NZ_SBLB01000001.1"/>
</dbReference>
<dbReference type="PRINTS" id="PR00032">
    <property type="entry name" value="HTHARAC"/>
</dbReference>
<gene>
    <name evidence="5" type="ORF">EQG79_05215</name>
</gene>
<dbReference type="PROSITE" id="PS01124">
    <property type="entry name" value="HTH_ARAC_FAMILY_2"/>
    <property type="match status" value="1"/>
</dbReference>
<dbReference type="GO" id="GO:0043565">
    <property type="term" value="F:sequence-specific DNA binding"/>
    <property type="evidence" value="ECO:0007669"/>
    <property type="project" value="InterPro"/>
</dbReference>
<dbReference type="SUPFAM" id="SSF46689">
    <property type="entry name" value="Homeodomain-like"/>
    <property type="match status" value="1"/>
</dbReference>
<dbReference type="PANTHER" id="PTHR43280">
    <property type="entry name" value="ARAC-FAMILY TRANSCRIPTIONAL REGULATOR"/>
    <property type="match status" value="1"/>
</dbReference>
<comment type="caution">
    <text evidence="5">The sequence shown here is derived from an EMBL/GenBank/DDBJ whole genome shotgun (WGS) entry which is preliminary data.</text>
</comment>
<keyword evidence="1" id="KW-0805">Transcription regulation</keyword>
<feature type="domain" description="HTH araC/xylS-type" evidence="4">
    <location>
        <begin position="200"/>
        <end position="298"/>
    </location>
</feature>
<dbReference type="SUPFAM" id="SSF51215">
    <property type="entry name" value="Regulatory protein AraC"/>
    <property type="match status" value="1"/>
</dbReference>
<keyword evidence="6" id="KW-1185">Reference proteome</keyword>
<evidence type="ECO:0000313" key="5">
    <source>
        <dbReference type="EMBL" id="RYC71539.1"/>
    </source>
</evidence>
<evidence type="ECO:0000256" key="2">
    <source>
        <dbReference type="ARBA" id="ARBA00023125"/>
    </source>
</evidence>
<sequence length="304" mass="34128">MITDTHFPAISPAMARDRFLLRDETWDNRFRPDFDQFIISSFEYARPVIKLPVPTGRTGNHALFLVTGGEVAIRIGHRAYTLTSPELAIVPAMQIFSIETIQENTTGYMCFVSPERLRTAVGPASFDFLKLTSQPVVSLTSPQTDYIANLLGRLSAEYYTHGSTRTDLIGPYLLTLMTEINQAYLGSVPPRISAGDQLVQRFIDVLPQRIRQSRAVTAYADWLNVTPNHLNKVLKARTGRSPSVWIDEHIVLEAKVLLFQSGLTVGQIAAELGFDDQSTFGKLFRKYVHLSPTAFRARHSQQND</sequence>
<dbReference type="InterPro" id="IPR037923">
    <property type="entry name" value="HTH-like"/>
</dbReference>
<evidence type="ECO:0000313" key="6">
    <source>
        <dbReference type="Proteomes" id="UP000290407"/>
    </source>
</evidence>
<evidence type="ECO:0000256" key="1">
    <source>
        <dbReference type="ARBA" id="ARBA00023015"/>
    </source>
</evidence>